<keyword evidence="2" id="KW-0732">Signal</keyword>
<organism evidence="3 4">
    <name type="scientific">Lentzea rhizosphaerae</name>
    <dbReference type="NCBI Taxonomy" id="2041025"/>
    <lineage>
        <taxon>Bacteria</taxon>
        <taxon>Bacillati</taxon>
        <taxon>Actinomycetota</taxon>
        <taxon>Actinomycetes</taxon>
        <taxon>Pseudonocardiales</taxon>
        <taxon>Pseudonocardiaceae</taxon>
        <taxon>Lentzea</taxon>
    </lineage>
</organism>
<dbReference type="PROSITE" id="PS51257">
    <property type="entry name" value="PROKAR_LIPOPROTEIN"/>
    <property type="match status" value="1"/>
</dbReference>
<sequence>MTSSSRRAVLGAAVLTIVLTGCAQKAPETPSVAELPDKAASSSAPSSAPPAKGPDKHPQQTLDTTDTEWWGWWNTWGKCLAAKGVPTYSKRNDQGEVTFPTQEANGGKETTYKDAFAQCDVLRPLPNPLLSPDTNPRYLDQYRVEIKCLNDNGLKVTPLPNGGGYNYDGTPTMSQEQQTKVEFDCRKKAYGA</sequence>
<feature type="compositionally biased region" description="Polar residues" evidence="1">
    <location>
        <begin position="169"/>
        <end position="178"/>
    </location>
</feature>
<dbReference type="RefSeq" id="WP_382372779.1">
    <property type="nucleotide sequence ID" value="NZ_JBHRZI010000012.1"/>
</dbReference>
<feature type="signal peptide" evidence="2">
    <location>
        <begin position="1"/>
        <end position="25"/>
    </location>
</feature>
<proteinExistence type="predicted"/>
<evidence type="ECO:0000256" key="1">
    <source>
        <dbReference type="SAM" id="MobiDB-lite"/>
    </source>
</evidence>
<reference evidence="4" key="1">
    <citation type="journal article" date="2019" name="Int. J. Syst. Evol. Microbiol.">
        <title>The Global Catalogue of Microorganisms (GCM) 10K type strain sequencing project: providing services to taxonomists for standard genome sequencing and annotation.</title>
        <authorList>
            <consortium name="The Broad Institute Genomics Platform"/>
            <consortium name="The Broad Institute Genome Sequencing Center for Infectious Disease"/>
            <person name="Wu L."/>
            <person name="Ma J."/>
        </authorList>
    </citation>
    <scope>NUCLEOTIDE SEQUENCE [LARGE SCALE GENOMIC DNA]</scope>
    <source>
        <strain evidence="4">CGMCC 4.7405</strain>
    </source>
</reference>
<dbReference type="EMBL" id="JBHRZI010000012">
    <property type="protein sequence ID" value="MFC3892799.1"/>
    <property type="molecule type" value="Genomic_DNA"/>
</dbReference>
<gene>
    <name evidence="3" type="ORF">ACFOWZ_15075</name>
</gene>
<feature type="region of interest" description="Disordered" evidence="1">
    <location>
        <begin position="159"/>
        <end position="179"/>
    </location>
</feature>
<evidence type="ECO:0008006" key="5">
    <source>
        <dbReference type="Google" id="ProtNLM"/>
    </source>
</evidence>
<feature type="region of interest" description="Disordered" evidence="1">
    <location>
        <begin position="26"/>
        <end position="63"/>
    </location>
</feature>
<accession>A0ABV8BUJ8</accession>
<evidence type="ECO:0000313" key="4">
    <source>
        <dbReference type="Proteomes" id="UP001595690"/>
    </source>
</evidence>
<comment type="caution">
    <text evidence="3">The sequence shown here is derived from an EMBL/GenBank/DDBJ whole genome shotgun (WGS) entry which is preliminary data.</text>
</comment>
<feature type="chain" id="PRO_5045613098" description="Lipoprotein" evidence="2">
    <location>
        <begin position="26"/>
        <end position="192"/>
    </location>
</feature>
<dbReference type="Proteomes" id="UP001595690">
    <property type="component" value="Unassembled WGS sequence"/>
</dbReference>
<evidence type="ECO:0000313" key="3">
    <source>
        <dbReference type="EMBL" id="MFC3892799.1"/>
    </source>
</evidence>
<protein>
    <recommendedName>
        <fullName evidence="5">Lipoprotein</fullName>
    </recommendedName>
</protein>
<evidence type="ECO:0000256" key="2">
    <source>
        <dbReference type="SAM" id="SignalP"/>
    </source>
</evidence>
<name>A0ABV8BUJ8_9PSEU</name>
<keyword evidence="4" id="KW-1185">Reference proteome</keyword>